<name>A0A498JVV8_MALDO</name>
<evidence type="ECO:0000313" key="1">
    <source>
        <dbReference type="EMBL" id="RXH97904.1"/>
    </source>
</evidence>
<dbReference type="AlphaFoldDB" id="A0A498JVV8"/>
<comment type="caution">
    <text evidence="1">The sequence shown here is derived from an EMBL/GenBank/DDBJ whole genome shotgun (WGS) entry which is preliminary data.</text>
</comment>
<gene>
    <name evidence="1" type="ORF">DVH24_010229</name>
</gene>
<proteinExistence type="predicted"/>
<keyword evidence="2" id="KW-1185">Reference proteome</keyword>
<dbReference type="PANTHER" id="PTHR47186">
    <property type="entry name" value="LEUCINE-RICH REPEAT-CONTAINING PROTEIN 57"/>
    <property type="match status" value="1"/>
</dbReference>
<evidence type="ECO:0000313" key="2">
    <source>
        <dbReference type="Proteomes" id="UP000290289"/>
    </source>
</evidence>
<sequence>MPILILVSNQRLVNLEVIDLRHSKNLTEVPNLSGSLKIVKIDLWGCSSLVEVPSYFQHLDKLTHLDLGFCTSLKYLPEMPGNIKYLDLQESGIKELPESMWSNENISYLNTSHCKDLEKLPSNSCELKVSNVLGIEICTSFGSELHRDIHILSLVGFKRLVNLPTHICKLKHLKKLHLSCCSNLKNFPEI</sequence>
<dbReference type="PANTHER" id="PTHR47186:SF3">
    <property type="entry name" value="OS09G0267800 PROTEIN"/>
    <property type="match status" value="1"/>
</dbReference>
<dbReference type="InterPro" id="IPR032675">
    <property type="entry name" value="LRR_dom_sf"/>
</dbReference>
<protein>
    <submittedName>
        <fullName evidence="1">Uncharacterized protein</fullName>
    </submittedName>
</protein>
<dbReference type="SUPFAM" id="SSF52058">
    <property type="entry name" value="L domain-like"/>
    <property type="match status" value="1"/>
</dbReference>
<dbReference type="Gene3D" id="3.80.10.10">
    <property type="entry name" value="Ribonuclease Inhibitor"/>
    <property type="match status" value="2"/>
</dbReference>
<dbReference type="EMBL" id="RDQH01000331">
    <property type="protein sequence ID" value="RXH97904.1"/>
    <property type="molecule type" value="Genomic_DNA"/>
</dbReference>
<reference evidence="1 2" key="1">
    <citation type="submission" date="2018-10" db="EMBL/GenBank/DDBJ databases">
        <title>A high-quality apple genome assembly.</title>
        <authorList>
            <person name="Hu J."/>
        </authorList>
    </citation>
    <scope>NUCLEOTIDE SEQUENCE [LARGE SCALE GENOMIC DNA]</scope>
    <source>
        <strain evidence="2">cv. HFTH1</strain>
        <tissue evidence="1">Young leaf</tissue>
    </source>
</reference>
<organism evidence="1 2">
    <name type="scientific">Malus domestica</name>
    <name type="common">Apple</name>
    <name type="synonym">Pyrus malus</name>
    <dbReference type="NCBI Taxonomy" id="3750"/>
    <lineage>
        <taxon>Eukaryota</taxon>
        <taxon>Viridiplantae</taxon>
        <taxon>Streptophyta</taxon>
        <taxon>Embryophyta</taxon>
        <taxon>Tracheophyta</taxon>
        <taxon>Spermatophyta</taxon>
        <taxon>Magnoliopsida</taxon>
        <taxon>eudicotyledons</taxon>
        <taxon>Gunneridae</taxon>
        <taxon>Pentapetalae</taxon>
        <taxon>rosids</taxon>
        <taxon>fabids</taxon>
        <taxon>Rosales</taxon>
        <taxon>Rosaceae</taxon>
        <taxon>Amygdaloideae</taxon>
        <taxon>Maleae</taxon>
        <taxon>Malus</taxon>
    </lineage>
</organism>
<dbReference type="Proteomes" id="UP000290289">
    <property type="component" value="Chromosome 5"/>
</dbReference>
<accession>A0A498JVV8</accession>